<protein>
    <submittedName>
        <fullName evidence="3">Copper-exporting P-type ATPase A</fullName>
        <ecNumber evidence="3">3.6.3.-</ecNumber>
    </submittedName>
</protein>
<keyword evidence="2" id="KW-0812">Transmembrane</keyword>
<feature type="transmembrane region" description="Helical" evidence="2">
    <location>
        <begin position="75"/>
        <end position="95"/>
    </location>
</feature>
<name>A0A0M6YAP7_9HYPH</name>
<feature type="transmembrane region" description="Helical" evidence="2">
    <location>
        <begin position="470"/>
        <end position="489"/>
    </location>
</feature>
<dbReference type="EMBL" id="CXST01000003">
    <property type="protein sequence ID" value="CTQ46593.1"/>
    <property type="molecule type" value="Genomic_DNA"/>
</dbReference>
<dbReference type="STRING" id="187304.B0E33_11630"/>
<evidence type="ECO:0000313" key="3">
    <source>
        <dbReference type="EMBL" id="CTQ46593.1"/>
    </source>
</evidence>
<dbReference type="InterPro" id="IPR023214">
    <property type="entry name" value="HAD_sf"/>
</dbReference>
<keyword evidence="4" id="KW-1185">Reference proteome</keyword>
<evidence type="ECO:0000256" key="1">
    <source>
        <dbReference type="ARBA" id="ARBA00006024"/>
    </source>
</evidence>
<organism evidence="3 4">
    <name type="scientific">Roseibium aggregatum</name>
    <dbReference type="NCBI Taxonomy" id="187304"/>
    <lineage>
        <taxon>Bacteria</taxon>
        <taxon>Pseudomonadati</taxon>
        <taxon>Pseudomonadota</taxon>
        <taxon>Alphaproteobacteria</taxon>
        <taxon>Hyphomicrobiales</taxon>
        <taxon>Stappiaceae</taxon>
        <taxon>Roseibium</taxon>
    </lineage>
</organism>
<reference evidence="4" key="1">
    <citation type="submission" date="2015-07" db="EMBL/GenBank/DDBJ databases">
        <authorList>
            <person name="Rodrigo-Torres Lidia"/>
            <person name="Arahal R.David."/>
        </authorList>
    </citation>
    <scope>NUCLEOTIDE SEQUENCE [LARGE SCALE GENOMIC DNA]</scope>
    <source>
        <strain evidence="4">CECT 4801</strain>
    </source>
</reference>
<proteinExistence type="inferred from homology"/>
<feature type="transmembrane region" description="Helical" evidence="2">
    <location>
        <begin position="495"/>
        <end position="515"/>
    </location>
</feature>
<evidence type="ECO:0000256" key="2">
    <source>
        <dbReference type="SAM" id="Phobius"/>
    </source>
</evidence>
<dbReference type="GO" id="GO:0000166">
    <property type="term" value="F:nucleotide binding"/>
    <property type="evidence" value="ECO:0007669"/>
    <property type="project" value="InterPro"/>
</dbReference>
<dbReference type="Proteomes" id="UP000048926">
    <property type="component" value="Unassembled WGS sequence"/>
</dbReference>
<evidence type="ECO:0000313" key="4">
    <source>
        <dbReference type="Proteomes" id="UP000048926"/>
    </source>
</evidence>
<feature type="transmembrane region" description="Helical" evidence="2">
    <location>
        <begin position="107"/>
        <end position="124"/>
    </location>
</feature>
<dbReference type="Pfam" id="PF00702">
    <property type="entry name" value="Hydrolase"/>
    <property type="match status" value="1"/>
</dbReference>
<dbReference type="Gene3D" id="3.40.1110.10">
    <property type="entry name" value="Calcium-transporting ATPase, cytoplasmic domain N"/>
    <property type="match status" value="1"/>
</dbReference>
<keyword evidence="2" id="KW-0472">Membrane</keyword>
<dbReference type="GO" id="GO:0016787">
    <property type="term" value="F:hydrolase activity"/>
    <property type="evidence" value="ECO:0007669"/>
    <property type="project" value="UniProtKB-KW"/>
</dbReference>
<keyword evidence="2" id="KW-1133">Transmembrane helix</keyword>
<accession>A0A0M6YAP7</accession>
<dbReference type="InterPro" id="IPR023299">
    <property type="entry name" value="ATPase_P-typ_cyto_dom_N"/>
</dbReference>
<sequence>MPKTSLISVLWAFFLVIAVVCLVLALATAGGEPSDAATSVLVFGSYSALIFSMFSAIFSLLGLSFSLNTSVGRPLTLFTAVVSTGLLAVSTGLHLSGPTSPQTNAPALAAAFLMVLRAFGVVLLPPRGDLSGVPQAAWSVLLALLAAGTWWWVLDRTEAPAALAAALLLSWPQLIDGINAFADKVFHKAALAAGARDIAPGAFTKVAHARDILIDKAAVMSGPNLMVTNVMAFNNEPKTLLAVAASAEAGSTHPVAQALRELASQWQVALKMPDRFEPTPGLGVVALLGGQTVVIGTTDLLKRLKIDSFTADAIARSLEADGKTVLRVAVGGRVVGVLGLEGTLRQDAGVAGMALRKEGLVPWLFSGDSPNTRSALAGMLGLELTDDPKPGETAPEAASRCFPDTPPLVLTLSQDRMALELREGATPGKDGTDARHSPLAVSDTDDIGAFPALKALAMRRNLLAVHARRLLSGLWLFAGLCGALTLLPLSAAPVLFAVCLAVLWTFARFSIAYTLHRNT</sequence>
<feature type="transmembrane region" description="Helical" evidence="2">
    <location>
        <begin position="136"/>
        <end position="153"/>
    </location>
</feature>
<dbReference type="GO" id="GO:0015086">
    <property type="term" value="F:cadmium ion transmembrane transporter activity"/>
    <property type="evidence" value="ECO:0007669"/>
    <property type="project" value="TreeGrafter"/>
</dbReference>
<comment type="similarity">
    <text evidence="1">Belongs to the cation transport ATPase (P-type) (TC 3.A.3) family. Type IB subfamily.</text>
</comment>
<dbReference type="Gene3D" id="3.40.50.1000">
    <property type="entry name" value="HAD superfamily/HAD-like"/>
    <property type="match status" value="1"/>
</dbReference>
<dbReference type="InterPro" id="IPR051014">
    <property type="entry name" value="Cation_Transport_ATPase_IB"/>
</dbReference>
<feature type="transmembrane region" description="Helical" evidence="2">
    <location>
        <begin position="39"/>
        <end position="63"/>
    </location>
</feature>
<dbReference type="GO" id="GO:0016020">
    <property type="term" value="C:membrane"/>
    <property type="evidence" value="ECO:0007669"/>
    <property type="project" value="TreeGrafter"/>
</dbReference>
<keyword evidence="3" id="KW-0378">Hydrolase</keyword>
<dbReference type="PANTHER" id="PTHR48085:SF5">
    <property type="entry name" value="CADMIUM_ZINC-TRANSPORTING ATPASE HMA4-RELATED"/>
    <property type="match status" value="1"/>
</dbReference>
<dbReference type="PANTHER" id="PTHR48085">
    <property type="entry name" value="CADMIUM/ZINC-TRANSPORTING ATPASE HMA2-RELATED"/>
    <property type="match status" value="1"/>
</dbReference>
<dbReference type="EC" id="3.6.3.-" evidence="3"/>
<dbReference type="AlphaFoldDB" id="A0A0M6YAP7"/>
<gene>
    <name evidence="3" type="primary">copA_2</name>
    <name evidence="3" type="ORF">LAL4801_05052</name>
</gene>
<feature type="transmembrane region" description="Helical" evidence="2">
    <location>
        <begin position="159"/>
        <end position="182"/>
    </location>
</feature>
<dbReference type="SUPFAM" id="SSF81660">
    <property type="entry name" value="Metal cation-transporting ATPase, ATP-binding domain N"/>
    <property type="match status" value="1"/>
</dbReference>